<dbReference type="SUPFAM" id="SSF51344">
    <property type="entry name" value="Epsilon subunit of F1F0-ATP synthase N-terminal domain"/>
    <property type="match status" value="1"/>
</dbReference>
<dbReference type="Pfam" id="PF02823">
    <property type="entry name" value="ATP-synt_DE_N"/>
    <property type="match status" value="1"/>
</dbReference>
<dbReference type="EMBL" id="SJPH01000001">
    <property type="protein sequence ID" value="TWT48858.1"/>
    <property type="molecule type" value="Genomic_DNA"/>
</dbReference>
<evidence type="ECO:0000256" key="3">
    <source>
        <dbReference type="ARBA" id="ARBA00005712"/>
    </source>
</evidence>
<proteinExistence type="inferred from homology"/>
<comment type="subcellular location">
    <subcellularLocation>
        <location evidence="9">Cell membrane</location>
        <topology evidence="9">Peripheral membrane protein</topology>
    </subcellularLocation>
    <subcellularLocation>
        <location evidence="2">Endomembrane system</location>
        <topology evidence="2">Peripheral membrane protein</topology>
    </subcellularLocation>
</comment>
<evidence type="ECO:0000313" key="12">
    <source>
        <dbReference type="EMBL" id="TWT48858.1"/>
    </source>
</evidence>
<dbReference type="AlphaFoldDB" id="A0A5C5WDA0"/>
<dbReference type="HAMAP" id="MF_00530">
    <property type="entry name" value="ATP_synth_epsil_bac"/>
    <property type="match status" value="1"/>
</dbReference>
<dbReference type="PANTHER" id="PTHR13822">
    <property type="entry name" value="ATP SYNTHASE DELTA/EPSILON CHAIN"/>
    <property type="match status" value="1"/>
</dbReference>
<keyword evidence="9" id="KW-1003">Cell membrane</keyword>
<evidence type="ECO:0000256" key="8">
    <source>
        <dbReference type="ARBA" id="ARBA00023310"/>
    </source>
</evidence>
<dbReference type="Proteomes" id="UP000318995">
    <property type="component" value="Unassembled WGS sequence"/>
</dbReference>
<dbReference type="GO" id="GO:0005886">
    <property type="term" value="C:plasma membrane"/>
    <property type="evidence" value="ECO:0007669"/>
    <property type="project" value="UniProtKB-SubCell"/>
</dbReference>
<comment type="similarity">
    <text evidence="3 9 10">Belongs to the ATPase epsilon chain family.</text>
</comment>
<feature type="domain" description="ATP synthase F1 complex delta/epsilon subunit N-terminal" evidence="11">
    <location>
        <begin position="8"/>
        <end position="86"/>
    </location>
</feature>
<dbReference type="GO" id="GO:0005524">
    <property type="term" value="F:ATP binding"/>
    <property type="evidence" value="ECO:0007669"/>
    <property type="project" value="UniProtKB-UniRule"/>
</dbReference>
<evidence type="ECO:0000256" key="9">
    <source>
        <dbReference type="HAMAP-Rule" id="MF_00530"/>
    </source>
</evidence>
<dbReference type="CDD" id="cd12152">
    <property type="entry name" value="F1-ATPase_delta"/>
    <property type="match status" value="1"/>
</dbReference>
<accession>A0A5C5WDA0</accession>
<keyword evidence="13" id="KW-1185">Reference proteome</keyword>
<organism evidence="12 13">
    <name type="scientific">Botrimarina hoheduenensis</name>
    <dbReference type="NCBI Taxonomy" id="2528000"/>
    <lineage>
        <taxon>Bacteria</taxon>
        <taxon>Pseudomonadati</taxon>
        <taxon>Planctomycetota</taxon>
        <taxon>Planctomycetia</taxon>
        <taxon>Pirellulales</taxon>
        <taxon>Lacipirellulaceae</taxon>
        <taxon>Botrimarina</taxon>
    </lineage>
</organism>
<dbReference type="Gene3D" id="2.60.15.10">
    <property type="entry name" value="F0F1 ATP synthase delta/epsilon subunit, N-terminal"/>
    <property type="match status" value="1"/>
</dbReference>
<keyword evidence="5 9" id="KW-0406">Ion transport</keyword>
<evidence type="ECO:0000256" key="2">
    <source>
        <dbReference type="ARBA" id="ARBA00004184"/>
    </source>
</evidence>
<evidence type="ECO:0000313" key="13">
    <source>
        <dbReference type="Proteomes" id="UP000318995"/>
    </source>
</evidence>
<protein>
    <recommendedName>
        <fullName evidence="9">ATP synthase epsilon chain</fullName>
    </recommendedName>
    <alternativeName>
        <fullName evidence="9">ATP synthase F1 sector epsilon subunit</fullName>
    </alternativeName>
    <alternativeName>
        <fullName evidence="9">F-ATPase epsilon subunit</fullName>
    </alternativeName>
</protein>
<dbReference type="InterPro" id="IPR001469">
    <property type="entry name" value="ATP_synth_F1_dsu/esu"/>
</dbReference>
<name>A0A5C5WDA0_9BACT</name>
<dbReference type="InterPro" id="IPR020546">
    <property type="entry name" value="ATP_synth_F1_dsu/esu_N"/>
</dbReference>
<evidence type="ECO:0000256" key="5">
    <source>
        <dbReference type="ARBA" id="ARBA00023065"/>
    </source>
</evidence>
<dbReference type="InterPro" id="IPR036771">
    <property type="entry name" value="ATPsynth_dsu/esu_N"/>
</dbReference>
<dbReference type="GO" id="GO:0045259">
    <property type="term" value="C:proton-transporting ATP synthase complex"/>
    <property type="evidence" value="ECO:0007669"/>
    <property type="project" value="UniProtKB-KW"/>
</dbReference>
<reference evidence="12 13" key="1">
    <citation type="submission" date="2019-02" db="EMBL/GenBank/DDBJ databases">
        <title>Deep-cultivation of Planctomycetes and their phenomic and genomic characterization uncovers novel biology.</title>
        <authorList>
            <person name="Wiegand S."/>
            <person name="Jogler M."/>
            <person name="Boedeker C."/>
            <person name="Pinto D."/>
            <person name="Vollmers J."/>
            <person name="Rivas-Marin E."/>
            <person name="Kohn T."/>
            <person name="Peeters S.H."/>
            <person name="Heuer A."/>
            <person name="Rast P."/>
            <person name="Oberbeckmann S."/>
            <person name="Bunk B."/>
            <person name="Jeske O."/>
            <person name="Meyerdierks A."/>
            <person name="Storesund J.E."/>
            <person name="Kallscheuer N."/>
            <person name="Luecker S."/>
            <person name="Lage O.M."/>
            <person name="Pohl T."/>
            <person name="Merkel B.J."/>
            <person name="Hornburger P."/>
            <person name="Mueller R.-W."/>
            <person name="Bruemmer F."/>
            <person name="Labrenz M."/>
            <person name="Spormann A.M."/>
            <person name="Op Den Camp H."/>
            <person name="Overmann J."/>
            <person name="Amann R."/>
            <person name="Jetten M.S.M."/>
            <person name="Mascher T."/>
            <person name="Medema M.H."/>
            <person name="Devos D.P."/>
            <person name="Kaster A.-K."/>
            <person name="Ovreas L."/>
            <person name="Rohde M."/>
            <person name="Galperin M.Y."/>
            <person name="Jogler C."/>
        </authorList>
    </citation>
    <scope>NUCLEOTIDE SEQUENCE [LARGE SCALE GENOMIC DNA]</scope>
    <source>
        <strain evidence="12 13">Pla111</strain>
    </source>
</reference>
<comment type="caution">
    <text evidence="12">The sequence shown here is derived from an EMBL/GenBank/DDBJ whole genome shotgun (WGS) entry which is preliminary data.</text>
</comment>
<dbReference type="NCBIfam" id="TIGR01216">
    <property type="entry name" value="ATP_synt_epsi"/>
    <property type="match status" value="1"/>
</dbReference>
<evidence type="ECO:0000256" key="6">
    <source>
        <dbReference type="ARBA" id="ARBA00023136"/>
    </source>
</evidence>
<dbReference type="GO" id="GO:0012505">
    <property type="term" value="C:endomembrane system"/>
    <property type="evidence" value="ECO:0007669"/>
    <property type="project" value="UniProtKB-SubCell"/>
</dbReference>
<keyword evidence="6 9" id="KW-0472">Membrane</keyword>
<evidence type="ECO:0000256" key="1">
    <source>
        <dbReference type="ARBA" id="ARBA00003543"/>
    </source>
</evidence>
<gene>
    <name evidence="9 12" type="primary">atpC</name>
    <name evidence="12" type="ORF">Pla111_06340</name>
</gene>
<comment type="subunit">
    <text evidence="9 10">F-type ATPases have 2 components, CF(1) - the catalytic core - and CF(0) - the membrane proton channel. CF(1) has five subunits: alpha(3), beta(3), gamma(1), delta(1), epsilon(1). CF(0) has three main subunits: a, b and c.</text>
</comment>
<keyword evidence="9" id="KW-0375">Hydrogen ion transport</keyword>
<evidence type="ECO:0000259" key="11">
    <source>
        <dbReference type="Pfam" id="PF02823"/>
    </source>
</evidence>
<dbReference type="GO" id="GO:0046933">
    <property type="term" value="F:proton-transporting ATP synthase activity, rotational mechanism"/>
    <property type="evidence" value="ECO:0007669"/>
    <property type="project" value="UniProtKB-UniRule"/>
</dbReference>
<comment type="function">
    <text evidence="1 9">Produces ATP from ADP in the presence of a proton gradient across the membrane.</text>
</comment>
<dbReference type="PANTHER" id="PTHR13822:SF10">
    <property type="entry name" value="ATP SYNTHASE EPSILON CHAIN, CHLOROPLASTIC"/>
    <property type="match status" value="1"/>
</dbReference>
<sequence length="135" mass="14306">MAEAIGTLSVSVVTPEETVVQTTVDSLVVPLFDGEIGILRGHAPMIGRLGFGEMRLTAQGVTTRYYVDGGFVQVADNVVSVLTGRAAPLDKLDAEAARTQLEGSLKQLATGDDAIALRDRLVSQARAQLSLVRKL</sequence>
<keyword evidence="7 9" id="KW-0139">CF(1)</keyword>
<keyword evidence="4 9" id="KW-0813">Transport</keyword>
<keyword evidence="8 9" id="KW-0066">ATP synthesis</keyword>
<evidence type="ECO:0000256" key="10">
    <source>
        <dbReference type="RuleBase" id="RU003656"/>
    </source>
</evidence>
<dbReference type="OrthoDB" id="277064at2"/>
<evidence type="ECO:0000256" key="4">
    <source>
        <dbReference type="ARBA" id="ARBA00022448"/>
    </source>
</evidence>
<evidence type="ECO:0000256" key="7">
    <source>
        <dbReference type="ARBA" id="ARBA00023196"/>
    </source>
</evidence>
<dbReference type="RefSeq" id="WP_146571232.1">
    <property type="nucleotide sequence ID" value="NZ_SJPH01000001.1"/>
</dbReference>